<dbReference type="AlphaFoldDB" id="A0A151WXT3"/>
<protein>
    <submittedName>
        <fullName evidence="1">Uncharacterized protein</fullName>
    </submittedName>
</protein>
<accession>A0A151WXT3</accession>
<evidence type="ECO:0000313" key="1">
    <source>
        <dbReference type="EMBL" id="KYQ52636.1"/>
    </source>
</evidence>
<evidence type="ECO:0000313" key="2">
    <source>
        <dbReference type="Proteomes" id="UP000075809"/>
    </source>
</evidence>
<dbReference type="EMBL" id="KQ982662">
    <property type="protein sequence ID" value="KYQ52636.1"/>
    <property type="molecule type" value="Genomic_DNA"/>
</dbReference>
<keyword evidence="2" id="KW-1185">Reference proteome</keyword>
<organism evidence="1 2">
    <name type="scientific">Mycetomoellerius zeteki</name>
    <dbReference type="NCBI Taxonomy" id="64791"/>
    <lineage>
        <taxon>Eukaryota</taxon>
        <taxon>Metazoa</taxon>
        <taxon>Ecdysozoa</taxon>
        <taxon>Arthropoda</taxon>
        <taxon>Hexapoda</taxon>
        <taxon>Insecta</taxon>
        <taxon>Pterygota</taxon>
        <taxon>Neoptera</taxon>
        <taxon>Endopterygota</taxon>
        <taxon>Hymenoptera</taxon>
        <taxon>Apocrita</taxon>
        <taxon>Aculeata</taxon>
        <taxon>Formicoidea</taxon>
        <taxon>Formicidae</taxon>
        <taxon>Myrmicinae</taxon>
        <taxon>Mycetomoellerius</taxon>
    </lineage>
</organism>
<sequence length="88" mass="10134">MISRRIPIGRSRDYIAQLQSAYREEEFRSSARTKGARRSRRCSLGYARVNQLLSGWMWNGYDGAGRNDWRTGPRGINRNHSNGSSIFP</sequence>
<proteinExistence type="predicted"/>
<name>A0A151WXT3_9HYME</name>
<dbReference type="Proteomes" id="UP000075809">
    <property type="component" value="Unassembled WGS sequence"/>
</dbReference>
<gene>
    <name evidence="1" type="ORF">ALC60_08245</name>
</gene>
<reference evidence="1 2" key="1">
    <citation type="submission" date="2015-09" db="EMBL/GenBank/DDBJ databases">
        <title>Trachymyrmex zeteki WGS genome.</title>
        <authorList>
            <person name="Nygaard S."/>
            <person name="Hu H."/>
            <person name="Boomsma J."/>
            <person name="Zhang G."/>
        </authorList>
    </citation>
    <scope>NUCLEOTIDE SEQUENCE [LARGE SCALE GENOMIC DNA]</scope>
    <source>
        <strain evidence="1">Tzet28-1</strain>
        <tissue evidence="1">Whole body</tissue>
    </source>
</reference>